<gene>
    <name evidence="2" type="ORF">NEOCIP111885_02855</name>
</gene>
<name>A0A9C7GAX7_9BACI</name>
<keyword evidence="3" id="KW-1185">Reference proteome</keyword>
<reference evidence="2" key="1">
    <citation type="submission" date="2021-10" db="EMBL/GenBank/DDBJ databases">
        <authorList>
            <person name="Criscuolo A."/>
        </authorList>
    </citation>
    <scope>NUCLEOTIDE SEQUENCE</scope>
    <source>
        <strain evidence="2">CIP111885</strain>
    </source>
</reference>
<evidence type="ECO:0000313" key="2">
    <source>
        <dbReference type="EMBL" id="CAG9609114.1"/>
    </source>
</evidence>
<dbReference type="AlphaFoldDB" id="A0A9C7GAX7"/>
<dbReference type="Proteomes" id="UP000789845">
    <property type="component" value="Unassembled WGS sequence"/>
</dbReference>
<proteinExistence type="predicted"/>
<organism evidence="2 3">
    <name type="scientific">Pseudoneobacillus rhizosphaerae</name>
    <dbReference type="NCBI Taxonomy" id="2880968"/>
    <lineage>
        <taxon>Bacteria</taxon>
        <taxon>Bacillati</taxon>
        <taxon>Bacillota</taxon>
        <taxon>Bacilli</taxon>
        <taxon>Bacillales</taxon>
        <taxon>Bacillaceae</taxon>
        <taxon>Pseudoneobacillus</taxon>
    </lineage>
</organism>
<accession>A0A9C7GAX7</accession>
<protein>
    <submittedName>
        <fullName evidence="2">Uncharacterized protein</fullName>
    </submittedName>
</protein>
<keyword evidence="1" id="KW-0175">Coiled coil</keyword>
<dbReference type="EMBL" id="CAKJTG010000016">
    <property type="protein sequence ID" value="CAG9609114.1"/>
    <property type="molecule type" value="Genomic_DNA"/>
</dbReference>
<evidence type="ECO:0000256" key="1">
    <source>
        <dbReference type="SAM" id="Coils"/>
    </source>
</evidence>
<evidence type="ECO:0000313" key="3">
    <source>
        <dbReference type="Proteomes" id="UP000789845"/>
    </source>
</evidence>
<comment type="caution">
    <text evidence="2">The sequence shown here is derived from an EMBL/GenBank/DDBJ whole genome shotgun (WGS) entry which is preliminary data.</text>
</comment>
<sequence>MENVNQNEYREDLLNWCNNIYQNWENMKPKFTKLFDTRSLNEWEETCRKLKDKLETKVEASMEDYHEATSLYEQWETLITESKCNLDNVQSEERNIESEERNVESVSLITDDEIAEPRGENDRVDPSNEEKIEMIKMVLNLEIPIDQFKMSLLK</sequence>
<feature type="coiled-coil region" evidence="1">
    <location>
        <begin position="40"/>
        <end position="109"/>
    </location>
</feature>